<evidence type="ECO:0000313" key="4">
    <source>
        <dbReference type="EMBL" id="GKU95053.1"/>
    </source>
</evidence>
<sequence length="386" mass="44154">MEQLKQSAIVIESLRRIRGRAIEEEFVSYDLKEWSKCAVLVRVSILVVTSFAAFTVSWVAKKKGTSILPHSENCSSFEQGYGEEERFRDDIHEVEMPEEEIKGVKWMKMRDDVEQNLPGKGDCGRLESMEIEKLQNMVKELEKRKATLERKVLELYGLKEQQSYHVHLHKNLQDKNAETIKLNITINALKVEIKDLQEKSRQGSLTKKNALVEKKLSTVQSIELNVVSLRRRSKALELEKRELAIKLVAAHAKTSAISKLTEGEIIARTEEEITMLRHGNEDLLKGVERLQKNRFSCSMVTSDPSTSSKKNISTESPLMLSPAYVARLGRVSFNDTIVTVPSANIDKGALDEKEMCSDRSIYRSTMSAQCQVEMPERNLNYHHRRF</sequence>
<keyword evidence="1 2" id="KW-0175">Coiled coil</keyword>
<organism evidence="4 5">
    <name type="scientific">Rubroshorea leprosula</name>
    <dbReference type="NCBI Taxonomy" id="152421"/>
    <lineage>
        <taxon>Eukaryota</taxon>
        <taxon>Viridiplantae</taxon>
        <taxon>Streptophyta</taxon>
        <taxon>Embryophyta</taxon>
        <taxon>Tracheophyta</taxon>
        <taxon>Spermatophyta</taxon>
        <taxon>Magnoliopsida</taxon>
        <taxon>eudicotyledons</taxon>
        <taxon>Gunneridae</taxon>
        <taxon>Pentapetalae</taxon>
        <taxon>rosids</taxon>
        <taxon>malvids</taxon>
        <taxon>Malvales</taxon>
        <taxon>Dipterocarpaceae</taxon>
        <taxon>Rubroshorea</taxon>
    </lineage>
</organism>
<keyword evidence="3" id="KW-0472">Membrane</keyword>
<evidence type="ECO:0000256" key="3">
    <source>
        <dbReference type="SAM" id="Phobius"/>
    </source>
</evidence>
<dbReference type="Proteomes" id="UP001054252">
    <property type="component" value="Unassembled WGS sequence"/>
</dbReference>
<feature type="coiled-coil region" evidence="2">
    <location>
        <begin position="124"/>
        <end position="246"/>
    </location>
</feature>
<dbReference type="GO" id="GO:0009902">
    <property type="term" value="P:chloroplast relocation"/>
    <property type="evidence" value="ECO:0007669"/>
    <property type="project" value="TreeGrafter"/>
</dbReference>
<dbReference type="GO" id="GO:0009707">
    <property type="term" value="C:chloroplast outer membrane"/>
    <property type="evidence" value="ECO:0007669"/>
    <property type="project" value="TreeGrafter"/>
</dbReference>
<dbReference type="EMBL" id="BPVZ01000008">
    <property type="protein sequence ID" value="GKU95053.1"/>
    <property type="molecule type" value="Genomic_DNA"/>
</dbReference>
<keyword evidence="3" id="KW-1133">Transmembrane helix</keyword>
<evidence type="ECO:0000256" key="1">
    <source>
        <dbReference type="ARBA" id="ARBA00023054"/>
    </source>
</evidence>
<keyword evidence="3" id="KW-0812">Transmembrane</keyword>
<dbReference type="InterPro" id="IPR040265">
    <property type="entry name" value="CHUP1/IPGA1-like"/>
</dbReference>
<name>A0AAV5IAU1_9ROSI</name>
<protein>
    <submittedName>
        <fullName evidence="4">Uncharacterized protein</fullName>
    </submittedName>
</protein>
<feature type="transmembrane region" description="Helical" evidence="3">
    <location>
        <begin position="39"/>
        <end position="60"/>
    </location>
</feature>
<dbReference type="AlphaFoldDB" id="A0AAV5IAU1"/>
<evidence type="ECO:0000313" key="5">
    <source>
        <dbReference type="Proteomes" id="UP001054252"/>
    </source>
</evidence>
<proteinExistence type="predicted"/>
<dbReference type="PANTHER" id="PTHR31342:SF7">
    <property type="entry name" value="PROTEIN CHUP1, CHLOROPLASTIC"/>
    <property type="match status" value="1"/>
</dbReference>
<dbReference type="PANTHER" id="PTHR31342">
    <property type="entry name" value="PROTEIN CHUP1, CHLOROPLASTIC"/>
    <property type="match status" value="1"/>
</dbReference>
<accession>A0AAV5IAU1</accession>
<reference evidence="4 5" key="1">
    <citation type="journal article" date="2021" name="Commun. Biol.">
        <title>The genome of Shorea leprosula (Dipterocarpaceae) highlights the ecological relevance of drought in aseasonal tropical rainforests.</title>
        <authorList>
            <person name="Ng K.K.S."/>
            <person name="Kobayashi M.J."/>
            <person name="Fawcett J.A."/>
            <person name="Hatakeyama M."/>
            <person name="Paape T."/>
            <person name="Ng C.H."/>
            <person name="Ang C.C."/>
            <person name="Tnah L.H."/>
            <person name="Lee C.T."/>
            <person name="Nishiyama T."/>
            <person name="Sese J."/>
            <person name="O'Brien M.J."/>
            <person name="Copetti D."/>
            <person name="Mohd Noor M.I."/>
            <person name="Ong R.C."/>
            <person name="Putra M."/>
            <person name="Sireger I.Z."/>
            <person name="Indrioko S."/>
            <person name="Kosugi Y."/>
            <person name="Izuno A."/>
            <person name="Isagi Y."/>
            <person name="Lee S.L."/>
            <person name="Shimizu K.K."/>
        </authorList>
    </citation>
    <scope>NUCLEOTIDE SEQUENCE [LARGE SCALE GENOMIC DNA]</scope>
    <source>
        <strain evidence="4">214</strain>
    </source>
</reference>
<comment type="caution">
    <text evidence="4">The sequence shown here is derived from an EMBL/GenBank/DDBJ whole genome shotgun (WGS) entry which is preliminary data.</text>
</comment>
<evidence type="ECO:0000256" key="2">
    <source>
        <dbReference type="SAM" id="Coils"/>
    </source>
</evidence>
<keyword evidence="5" id="KW-1185">Reference proteome</keyword>
<gene>
    <name evidence="4" type="ORF">SLEP1_g8461</name>
</gene>